<dbReference type="RefSeq" id="WP_205132644.1">
    <property type="nucleotide sequence ID" value="NZ_JACSNT010000002.1"/>
</dbReference>
<dbReference type="SUPFAM" id="SSF52091">
    <property type="entry name" value="SpoIIaa-like"/>
    <property type="match status" value="1"/>
</dbReference>
<dbReference type="Proteomes" id="UP000729290">
    <property type="component" value="Unassembled WGS sequence"/>
</dbReference>
<dbReference type="PANTHER" id="PTHR33495">
    <property type="entry name" value="ANTI-SIGMA FACTOR ANTAGONIST TM_1081-RELATED-RELATED"/>
    <property type="match status" value="1"/>
</dbReference>
<dbReference type="InterPro" id="IPR002645">
    <property type="entry name" value="STAS_dom"/>
</dbReference>
<evidence type="ECO:0000313" key="5">
    <source>
        <dbReference type="Proteomes" id="UP000729290"/>
    </source>
</evidence>
<dbReference type="Gene3D" id="3.30.750.24">
    <property type="entry name" value="STAS domain"/>
    <property type="match status" value="1"/>
</dbReference>
<evidence type="ECO:0000313" key="4">
    <source>
        <dbReference type="EMBL" id="MBM6877678.1"/>
    </source>
</evidence>
<reference evidence="4 5" key="1">
    <citation type="journal article" date="2021" name="Sci. Rep.">
        <title>The distribution of antibiotic resistance genes in chicken gut microbiota commensals.</title>
        <authorList>
            <person name="Juricova H."/>
            <person name="Matiasovicova J."/>
            <person name="Kubasova T."/>
            <person name="Cejkova D."/>
            <person name="Rychlik I."/>
        </authorList>
    </citation>
    <scope>NUCLEOTIDE SEQUENCE [LARGE SCALE GENOMIC DNA]</scope>
    <source>
        <strain evidence="4 5">An431b</strain>
    </source>
</reference>
<comment type="similarity">
    <text evidence="1 2">Belongs to the anti-sigma-factor antagonist family.</text>
</comment>
<dbReference type="Pfam" id="PF01740">
    <property type="entry name" value="STAS"/>
    <property type="match status" value="1"/>
</dbReference>
<dbReference type="PANTHER" id="PTHR33495:SF2">
    <property type="entry name" value="ANTI-SIGMA FACTOR ANTAGONIST TM_1081-RELATED"/>
    <property type="match status" value="1"/>
</dbReference>
<gene>
    <name evidence="4" type="ORF">H9X83_05830</name>
</gene>
<sequence>MEVSYEKKENILVVSVKGEIDHHTSTLLRERTDEQLDKICGKHLLFCFQEVTFMDSAGIGVLLGRFKRVQGLGGRMAIACAGERVGMILKMSALTSLIPLFSSQEEAISYLKGGRGK</sequence>
<dbReference type="CDD" id="cd07043">
    <property type="entry name" value="STAS_anti-anti-sigma_factors"/>
    <property type="match status" value="1"/>
</dbReference>
<feature type="domain" description="STAS" evidence="3">
    <location>
        <begin position="1"/>
        <end position="111"/>
    </location>
</feature>
<keyword evidence="5" id="KW-1185">Reference proteome</keyword>
<dbReference type="EMBL" id="JACSNV010000006">
    <property type="protein sequence ID" value="MBM6877678.1"/>
    <property type="molecule type" value="Genomic_DNA"/>
</dbReference>
<dbReference type="PROSITE" id="PS50801">
    <property type="entry name" value="STAS"/>
    <property type="match status" value="1"/>
</dbReference>
<name>A0ABS2GAM6_9FIRM</name>
<evidence type="ECO:0000259" key="3">
    <source>
        <dbReference type="PROSITE" id="PS50801"/>
    </source>
</evidence>
<evidence type="ECO:0000256" key="2">
    <source>
        <dbReference type="RuleBase" id="RU003749"/>
    </source>
</evidence>
<protein>
    <recommendedName>
        <fullName evidence="2">Anti-sigma factor antagonist</fullName>
    </recommendedName>
</protein>
<proteinExistence type="inferred from homology"/>
<comment type="caution">
    <text evidence="4">The sequence shown here is derived from an EMBL/GenBank/DDBJ whole genome shotgun (WGS) entry which is preliminary data.</text>
</comment>
<organism evidence="4 5">
    <name type="scientific">Anaerotignum lactatifermentans</name>
    <dbReference type="NCBI Taxonomy" id="160404"/>
    <lineage>
        <taxon>Bacteria</taxon>
        <taxon>Bacillati</taxon>
        <taxon>Bacillota</taxon>
        <taxon>Clostridia</taxon>
        <taxon>Lachnospirales</taxon>
        <taxon>Anaerotignaceae</taxon>
        <taxon>Anaerotignum</taxon>
    </lineage>
</organism>
<dbReference type="InterPro" id="IPR036513">
    <property type="entry name" value="STAS_dom_sf"/>
</dbReference>
<dbReference type="InterPro" id="IPR003658">
    <property type="entry name" value="Anti-sigma_ant"/>
</dbReference>
<evidence type="ECO:0000256" key="1">
    <source>
        <dbReference type="ARBA" id="ARBA00009013"/>
    </source>
</evidence>
<accession>A0ABS2GAM6</accession>
<dbReference type="NCBIfam" id="TIGR00377">
    <property type="entry name" value="ant_ant_sig"/>
    <property type="match status" value="1"/>
</dbReference>